<organism evidence="12">
    <name type="scientific">Physcomitrium patens</name>
    <name type="common">Spreading-leaved earth moss</name>
    <name type="synonym">Physcomitrella patens</name>
    <dbReference type="NCBI Taxonomy" id="3218"/>
    <lineage>
        <taxon>Eukaryota</taxon>
        <taxon>Viridiplantae</taxon>
        <taxon>Streptophyta</taxon>
        <taxon>Embryophyta</taxon>
        <taxon>Bryophyta</taxon>
        <taxon>Bryophytina</taxon>
        <taxon>Bryopsida</taxon>
        <taxon>Funariidae</taxon>
        <taxon>Funariales</taxon>
        <taxon>Funariaceae</taxon>
        <taxon>Physcomitrium</taxon>
    </lineage>
</organism>
<evidence type="ECO:0000256" key="7">
    <source>
        <dbReference type="RuleBase" id="RU361203"/>
    </source>
</evidence>
<dbReference type="Gramene" id="Pp3c6_25300V3.1">
    <property type="protein sequence ID" value="Pp3c6_25300V3.1"/>
    <property type="gene ID" value="Pp3c6_25300"/>
</dbReference>
<dbReference type="InterPro" id="IPR015914">
    <property type="entry name" value="PAPs_N"/>
</dbReference>
<comment type="subunit">
    <text evidence="3">Homodimer.</text>
</comment>
<dbReference type="InterPro" id="IPR029052">
    <property type="entry name" value="Metallo-depent_PP-like"/>
</dbReference>
<dbReference type="SUPFAM" id="SSF49363">
    <property type="entry name" value="Purple acid phosphatase, N-terminal domain"/>
    <property type="match status" value="1"/>
</dbReference>
<proteinExistence type="inferred from homology"/>
<feature type="domain" description="Purple acid phosphatase N-terminal" evidence="11">
    <location>
        <begin position="147"/>
        <end position="248"/>
    </location>
</feature>
<comment type="similarity">
    <text evidence="2 7">Belongs to the metallophosphoesterase superfamily. Purple acid phosphatase family.</text>
</comment>
<dbReference type="STRING" id="3218.A0A2K1KH54"/>
<dbReference type="EnsemblPlants" id="Pp3c6_25300V3.1">
    <property type="protein sequence ID" value="Pp3c6_25300V3.1"/>
    <property type="gene ID" value="Pp3c6_25300"/>
</dbReference>
<dbReference type="InterPro" id="IPR008963">
    <property type="entry name" value="Purple_acid_Pase-like_N"/>
</dbReference>
<dbReference type="RefSeq" id="XP_024378807.1">
    <property type="nucleotide sequence ID" value="XM_024523039.2"/>
</dbReference>
<reference evidence="12 14" key="1">
    <citation type="journal article" date="2008" name="Science">
        <title>The Physcomitrella genome reveals evolutionary insights into the conquest of land by plants.</title>
        <authorList>
            <person name="Rensing S."/>
            <person name="Lang D."/>
            <person name="Zimmer A."/>
            <person name="Terry A."/>
            <person name="Salamov A."/>
            <person name="Shapiro H."/>
            <person name="Nishiyama T."/>
            <person name="Perroud P.-F."/>
            <person name="Lindquist E."/>
            <person name="Kamisugi Y."/>
            <person name="Tanahashi T."/>
            <person name="Sakakibara K."/>
            <person name="Fujita T."/>
            <person name="Oishi K."/>
            <person name="Shin-I T."/>
            <person name="Kuroki Y."/>
            <person name="Toyoda A."/>
            <person name="Suzuki Y."/>
            <person name="Hashimoto A."/>
            <person name="Yamaguchi K."/>
            <person name="Sugano A."/>
            <person name="Kohara Y."/>
            <person name="Fujiyama A."/>
            <person name="Anterola A."/>
            <person name="Aoki S."/>
            <person name="Ashton N."/>
            <person name="Barbazuk W.B."/>
            <person name="Barker E."/>
            <person name="Bennetzen J."/>
            <person name="Bezanilla M."/>
            <person name="Blankenship R."/>
            <person name="Cho S.H."/>
            <person name="Dutcher S."/>
            <person name="Estelle M."/>
            <person name="Fawcett J.A."/>
            <person name="Gundlach H."/>
            <person name="Hanada K."/>
            <person name="Heyl A."/>
            <person name="Hicks K.A."/>
            <person name="Hugh J."/>
            <person name="Lohr M."/>
            <person name="Mayer K."/>
            <person name="Melkozernov A."/>
            <person name="Murata T."/>
            <person name="Nelson D."/>
            <person name="Pils B."/>
            <person name="Prigge M."/>
            <person name="Reiss B."/>
            <person name="Renner T."/>
            <person name="Rombauts S."/>
            <person name="Rushton P."/>
            <person name="Sanderfoot A."/>
            <person name="Schween G."/>
            <person name="Shiu S.-H."/>
            <person name="Stueber K."/>
            <person name="Theodoulou F.L."/>
            <person name="Tu H."/>
            <person name="Van de Peer Y."/>
            <person name="Verrier P.J."/>
            <person name="Waters E."/>
            <person name="Wood A."/>
            <person name="Yang L."/>
            <person name="Cove D."/>
            <person name="Cuming A."/>
            <person name="Hasebe M."/>
            <person name="Lucas S."/>
            <person name="Mishler D.B."/>
            <person name="Reski R."/>
            <person name="Grigoriev I."/>
            <person name="Quatrano R.S."/>
            <person name="Boore J.L."/>
        </authorList>
    </citation>
    <scope>NUCLEOTIDE SEQUENCE [LARGE SCALE GENOMIC DNA]</scope>
    <source>
        <strain evidence="13 14">cv. Gransden 2004</strain>
    </source>
</reference>
<dbReference type="OrthoDB" id="45007at2759"/>
<dbReference type="KEGG" id="ppp:112283819"/>
<dbReference type="Pfam" id="PF14008">
    <property type="entry name" value="Metallophos_C"/>
    <property type="match status" value="1"/>
</dbReference>
<evidence type="ECO:0000256" key="2">
    <source>
        <dbReference type="ARBA" id="ARBA00008723"/>
    </source>
</evidence>
<accession>A0A2K1KH54</accession>
<dbReference type="EMBL" id="ABEU02000006">
    <property type="protein sequence ID" value="PNR53089.1"/>
    <property type="molecule type" value="Genomic_DNA"/>
</dbReference>
<comment type="subcellular location">
    <subcellularLocation>
        <location evidence="1">Secreted</location>
    </subcellularLocation>
</comment>
<sequence length="669" mass="75416">MELTGAHRILCISIIIVFISSTGVGAVTLELSTTLLKSSGDPVIVSWNELESPNAFDWLGIYSPPESADNHYIGYILLSSVSGWETGKGSHMLPAVNMRAPYQFRLFRGYPPSEDTPLDEDSIPIPSITTRLAVTELVEFSNYNELTQVRLSLTSNPTEMNVMYVTKQPLKTYVRYGKESDNLVVTAIASTKTYEQKDMCHAPANTSLGWRDPGFTHLAKMTKLEPGARYFYQVGAEETGWSKTFNFVAAHVDGTETDALLFGDMGTYVPYRTFNWVQYESVNTMKWLQRDIELLGNRPTLVSHIGDISYARGYSWLWDNFFHQIEPVAARVPWHVCIGNHEYDFPTQPFKPEWAPYGKDSGGECGVPYSMRFVMPGKSSEPVRSDISGIPDTKNLYYSLNFGVVHFVWISTETDFTPGSDQYKWIAEDLKNTDRQKTPFIVFQGHRPMYSSDNKAMRLIITAKLIEYLEPLLVEHKVSLALWGHVHKYERTCPLQNRTCMDAENGVYPVHMVIGMGGQDWQPIDQPRPDRPLAPIYPQPVWSMYRSFEFGYIRIHATKSLMKVSYVGNHDGLIHDVVEFTSPVATTVMNQNGVLDLHMVRLEAEASPVSRVYTSTFSGFVAGNQVYGLFTVVLAFVLGAAVTGLAALVYIRSGRDFRVDDYEASPQIK</sequence>
<dbReference type="AlphaFoldDB" id="A0A2K1KH54"/>
<evidence type="ECO:0000256" key="8">
    <source>
        <dbReference type="SAM" id="Phobius"/>
    </source>
</evidence>
<keyword evidence="8" id="KW-0472">Membrane</keyword>
<evidence type="ECO:0000313" key="14">
    <source>
        <dbReference type="Proteomes" id="UP000006727"/>
    </source>
</evidence>
<evidence type="ECO:0000256" key="5">
    <source>
        <dbReference type="ARBA" id="ARBA00022729"/>
    </source>
</evidence>
<feature type="domain" description="Calcineurin-like phosphoesterase" evidence="9">
    <location>
        <begin position="262"/>
        <end position="489"/>
    </location>
</feature>
<dbReference type="PANTHER" id="PTHR45778">
    <property type="entry name" value="PURPLE ACID PHOSPHATASE-RELATED"/>
    <property type="match status" value="1"/>
</dbReference>
<keyword evidence="8" id="KW-0812">Transmembrane</keyword>
<dbReference type="InterPro" id="IPR004843">
    <property type="entry name" value="Calcineurin-like_PHP"/>
</dbReference>
<dbReference type="GO" id="GO:0046872">
    <property type="term" value="F:metal ion binding"/>
    <property type="evidence" value="ECO:0007669"/>
    <property type="project" value="InterPro"/>
</dbReference>
<dbReference type="InterPro" id="IPR025733">
    <property type="entry name" value="PAPs_C"/>
</dbReference>
<dbReference type="OMA" id="VWDHFFN"/>
<dbReference type="EnsemblPlants" id="Pp3c6_25300V3.2">
    <property type="protein sequence ID" value="Pp3c6_25300V3.2"/>
    <property type="gene ID" value="Pp3c6_25300"/>
</dbReference>
<evidence type="ECO:0000259" key="10">
    <source>
        <dbReference type="Pfam" id="PF14008"/>
    </source>
</evidence>
<evidence type="ECO:0000313" key="12">
    <source>
        <dbReference type="EMBL" id="PNR53089.1"/>
    </source>
</evidence>
<dbReference type="GO" id="GO:0005576">
    <property type="term" value="C:extracellular region"/>
    <property type="evidence" value="ECO:0007669"/>
    <property type="project" value="UniProtKB-SubCell"/>
</dbReference>
<keyword evidence="8" id="KW-1133">Transmembrane helix</keyword>
<dbReference type="Pfam" id="PF00149">
    <property type="entry name" value="Metallophos"/>
    <property type="match status" value="1"/>
</dbReference>
<feature type="transmembrane region" description="Helical" evidence="8">
    <location>
        <begin position="626"/>
        <end position="651"/>
    </location>
</feature>
<dbReference type="FunCoup" id="A0A2K1KH54">
    <property type="interactions" value="1135"/>
</dbReference>
<keyword evidence="4" id="KW-0964">Secreted</keyword>
<feature type="domain" description="Purple acid phosphatase C-terminal" evidence="10">
    <location>
        <begin position="509"/>
        <end position="576"/>
    </location>
</feature>
<dbReference type="CDD" id="cd00839">
    <property type="entry name" value="MPP_PAPs"/>
    <property type="match status" value="1"/>
</dbReference>
<reference evidence="13" key="3">
    <citation type="submission" date="2020-12" db="UniProtKB">
        <authorList>
            <consortium name="EnsemblPlants"/>
        </authorList>
    </citation>
    <scope>IDENTIFICATION</scope>
</reference>
<evidence type="ECO:0000256" key="6">
    <source>
        <dbReference type="ARBA" id="ARBA00023180"/>
    </source>
</evidence>
<evidence type="ECO:0000259" key="11">
    <source>
        <dbReference type="Pfam" id="PF16656"/>
    </source>
</evidence>
<dbReference type="Gene3D" id="2.60.40.380">
    <property type="entry name" value="Purple acid phosphatase-like, N-terminal"/>
    <property type="match status" value="1"/>
</dbReference>
<dbReference type="EC" id="3.1.3.2" evidence="7"/>
<gene>
    <name evidence="13" type="primary">LOC112283819</name>
    <name evidence="12" type="ORF">PHYPA_009464</name>
</gene>
<keyword evidence="14" id="KW-1185">Reference proteome</keyword>
<keyword evidence="5" id="KW-0732">Signal</keyword>
<keyword evidence="7" id="KW-0378">Hydrolase</keyword>
<dbReference type="Pfam" id="PF16656">
    <property type="entry name" value="Pur_ac_phosph_N"/>
    <property type="match status" value="1"/>
</dbReference>
<dbReference type="Gramene" id="Pp3c6_25300V3.2">
    <property type="protein sequence ID" value="Pp3c6_25300V3.2"/>
    <property type="gene ID" value="Pp3c6_25300"/>
</dbReference>
<evidence type="ECO:0000259" key="9">
    <source>
        <dbReference type="Pfam" id="PF00149"/>
    </source>
</evidence>
<dbReference type="Proteomes" id="UP000006727">
    <property type="component" value="Chromosome 6"/>
</dbReference>
<dbReference type="PaxDb" id="3218-PP1S53_156V6.1"/>
<comment type="catalytic activity">
    <reaction evidence="7">
        <text>a phosphate monoester + H2O = an alcohol + phosphate</text>
        <dbReference type="Rhea" id="RHEA:15017"/>
        <dbReference type="ChEBI" id="CHEBI:15377"/>
        <dbReference type="ChEBI" id="CHEBI:30879"/>
        <dbReference type="ChEBI" id="CHEBI:43474"/>
        <dbReference type="ChEBI" id="CHEBI:67140"/>
        <dbReference type="EC" id="3.1.3.2"/>
    </reaction>
</comment>
<dbReference type="Gene3D" id="3.60.21.10">
    <property type="match status" value="1"/>
</dbReference>
<dbReference type="GO" id="GO:0003993">
    <property type="term" value="F:acid phosphatase activity"/>
    <property type="evidence" value="ECO:0007669"/>
    <property type="project" value="UniProtKB-EC"/>
</dbReference>
<name>A0A2K1KH54_PHYPA</name>
<keyword evidence="6" id="KW-0325">Glycoprotein</keyword>
<evidence type="ECO:0000313" key="13">
    <source>
        <dbReference type="EnsemblPlants" id="Pp3c6_25300V3.1"/>
    </source>
</evidence>
<evidence type="ECO:0000256" key="3">
    <source>
        <dbReference type="ARBA" id="ARBA00011738"/>
    </source>
</evidence>
<dbReference type="GeneID" id="112283819"/>
<dbReference type="SUPFAM" id="SSF56300">
    <property type="entry name" value="Metallo-dependent phosphatases"/>
    <property type="match status" value="1"/>
</dbReference>
<reference evidence="12 14" key="2">
    <citation type="journal article" date="2018" name="Plant J.">
        <title>The Physcomitrella patens chromosome-scale assembly reveals moss genome structure and evolution.</title>
        <authorList>
            <person name="Lang D."/>
            <person name="Ullrich K.K."/>
            <person name="Murat F."/>
            <person name="Fuchs J."/>
            <person name="Jenkins J."/>
            <person name="Haas F.B."/>
            <person name="Piednoel M."/>
            <person name="Gundlach H."/>
            <person name="Van Bel M."/>
            <person name="Meyberg R."/>
            <person name="Vives C."/>
            <person name="Morata J."/>
            <person name="Symeonidi A."/>
            <person name="Hiss M."/>
            <person name="Muchero W."/>
            <person name="Kamisugi Y."/>
            <person name="Saleh O."/>
            <person name="Blanc G."/>
            <person name="Decker E.L."/>
            <person name="van Gessel N."/>
            <person name="Grimwood J."/>
            <person name="Hayes R.D."/>
            <person name="Graham S.W."/>
            <person name="Gunter L.E."/>
            <person name="McDaniel S.F."/>
            <person name="Hoernstein S.N.W."/>
            <person name="Larsson A."/>
            <person name="Li F.W."/>
            <person name="Perroud P.F."/>
            <person name="Phillips J."/>
            <person name="Ranjan P."/>
            <person name="Rokshar D.S."/>
            <person name="Rothfels C.J."/>
            <person name="Schneider L."/>
            <person name="Shu S."/>
            <person name="Stevenson D.W."/>
            <person name="Thummler F."/>
            <person name="Tillich M."/>
            <person name="Villarreal Aguilar J.C."/>
            <person name="Widiez T."/>
            <person name="Wong G.K."/>
            <person name="Wymore A."/>
            <person name="Zhang Y."/>
            <person name="Zimmer A.D."/>
            <person name="Quatrano R.S."/>
            <person name="Mayer K.F.X."/>
            <person name="Goodstein D."/>
            <person name="Casacuberta J.M."/>
            <person name="Vandepoele K."/>
            <person name="Reski R."/>
            <person name="Cuming A.C."/>
            <person name="Tuskan G.A."/>
            <person name="Maumus F."/>
            <person name="Salse J."/>
            <person name="Schmutz J."/>
            <person name="Rensing S.A."/>
        </authorList>
    </citation>
    <scope>NUCLEOTIDE SEQUENCE [LARGE SCALE GENOMIC DNA]</scope>
    <source>
        <strain evidence="13 14">cv. Gransden 2004</strain>
    </source>
</reference>
<protein>
    <recommendedName>
        <fullName evidence="7">Purple acid phosphatase</fullName>
        <ecNumber evidence="7">3.1.3.2</ecNumber>
    </recommendedName>
</protein>
<evidence type="ECO:0000256" key="4">
    <source>
        <dbReference type="ARBA" id="ARBA00022525"/>
    </source>
</evidence>
<dbReference type="PANTHER" id="PTHR45778:SF7">
    <property type="entry name" value="PURPLE ACID PHOSPHATASE"/>
    <property type="match status" value="1"/>
</dbReference>
<evidence type="ECO:0000256" key="1">
    <source>
        <dbReference type="ARBA" id="ARBA00004613"/>
    </source>
</evidence>
<dbReference type="InterPro" id="IPR041792">
    <property type="entry name" value="MPP_PAP"/>
</dbReference>